<dbReference type="NCBIfam" id="TIGR00730">
    <property type="entry name" value="Rossman fold protein, TIGR00730 family"/>
    <property type="match status" value="1"/>
</dbReference>
<evidence type="ECO:0000256" key="6">
    <source>
        <dbReference type="ARBA" id="ARBA00049153"/>
    </source>
</evidence>
<evidence type="ECO:0000256" key="3">
    <source>
        <dbReference type="ARBA" id="ARBA00022712"/>
    </source>
</evidence>
<dbReference type="InterPro" id="IPR031100">
    <property type="entry name" value="LOG_fam"/>
</dbReference>
<dbReference type="Proteomes" id="UP000504603">
    <property type="component" value="Unplaced"/>
</dbReference>
<evidence type="ECO:0000313" key="10">
    <source>
        <dbReference type="RefSeq" id="XP_022140606.1"/>
    </source>
</evidence>
<reference evidence="10 11" key="1">
    <citation type="submission" date="2025-04" db="UniProtKB">
        <authorList>
            <consortium name="RefSeq"/>
        </authorList>
    </citation>
    <scope>IDENTIFICATION</scope>
    <source>
        <strain evidence="10 11">OHB3-1</strain>
    </source>
</reference>
<name>A0A6J1CHI5_MOMCH</name>
<evidence type="ECO:0000256" key="1">
    <source>
        <dbReference type="ARBA" id="ARBA00006763"/>
    </source>
</evidence>
<dbReference type="GO" id="GO:0009691">
    <property type="term" value="P:cytokinin biosynthetic process"/>
    <property type="evidence" value="ECO:0007669"/>
    <property type="project" value="UniProtKB-UniRule"/>
</dbReference>
<dbReference type="Pfam" id="PF03641">
    <property type="entry name" value="Lysine_decarbox"/>
    <property type="match status" value="1"/>
</dbReference>
<evidence type="ECO:0000256" key="7">
    <source>
        <dbReference type="RuleBase" id="RU363015"/>
    </source>
</evidence>
<evidence type="ECO:0000313" key="11">
    <source>
        <dbReference type="RefSeq" id="XP_022140607.1"/>
    </source>
</evidence>
<comment type="catalytic activity">
    <reaction evidence="5 7">
        <text>N(6)-(dimethylallyl)adenosine 5'-phosphate + H2O = N(6)-dimethylallyladenine + D-ribose 5-phosphate</text>
        <dbReference type="Rhea" id="RHEA:48560"/>
        <dbReference type="ChEBI" id="CHEBI:15377"/>
        <dbReference type="ChEBI" id="CHEBI:17660"/>
        <dbReference type="ChEBI" id="CHEBI:57526"/>
        <dbReference type="ChEBI" id="CHEBI:78346"/>
        <dbReference type="EC" id="3.2.2.n1"/>
    </reaction>
</comment>
<sequence length="264" mass="29636">MYITDHVAPLGRNQSSEMEGKIVKSRFKRVCVFCGSSTGKRDCYRDAAIDLAQELVSRRLGLVYGGGSIGLMGLVSQAVHRGGGRVIGIIPRTLMNKEITGETVGEVRSVDNMHQRKAEMARHSDCFIALPGPIHPFNLSHSETQSPHTFSLFLLFPLVKTHHSGFHFPLTALIFRWVWNYGRTVRSHHLGSTGHPRQTSWLAERGRLLQLSPHFHRPSSGRWVHKTITTQHHSVRTQRQGPGSETRGVRAHTRRSDEQGEMGN</sequence>
<dbReference type="EC" id="3.2.2.n1" evidence="2 7"/>
<dbReference type="GO" id="GO:0016799">
    <property type="term" value="F:hydrolase activity, hydrolyzing N-glycosyl compounds"/>
    <property type="evidence" value="ECO:0007669"/>
    <property type="project" value="TreeGrafter"/>
</dbReference>
<feature type="compositionally biased region" description="Polar residues" evidence="8">
    <location>
        <begin position="231"/>
        <end position="243"/>
    </location>
</feature>
<keyword evidence="7" id="KW-0378">Hydrolase</keyword>
<proteinExistence type="inferred from homology"/>
<keyword evidence="9" id="KW-1185">Reference proteome</keyword>
<feature type="region of interest" description="Disordered" evidence="8">
    <location>
        <begin position="231"/>
        <end position="264"/>
    </location>
</feature>
<dbReference type="GeneID" id="111011217"/>
<dbReference type="RefSeq" id="XP_022140607.1">
    <property type="nucleotide sequence ID" value="XM_022284915.1"/>
</dbReference>
<evidence type="ECO:0000256" key="8">
    <source>
        <dbReference type="SAM" id="MobiDB-lite"/>
    </source>
</evidence>
<dbReference type="GO" id="GO:0005634">
    <property type="term" value="C:nucleus"/>
    <property type="evidence" value="ECO:0007669"/>
    <property type="project" value="UniProtKB-ARBA"/>
</dbReference>
<dbReference type="OrthoDB" id="414463at2759"/>
<comment type="function">
    <text evidence="4 7">Cytokinin-activating enzyme working in the direct activation pathway. Phosphoribohydrolase that converts inactive cytokinin nucleotides to the biologically active free-base forms.</text>
</comment>
<organism evidence="9 11">
    <name type="scientific">Momordica charantia</name>
    <name type="common">Bitter gourd</name>
    <name type="synonym">Balsam pear</name>
    <dbReference type="NCBI Taxonomy" id="3673"/>
    <lineage>
        <taxon>Eukaryota</taxon>
        <taxon>Viridiplantae</taxon>
        <taxon>Streptophyta</taxon>
        <taxon>Embryophyta</taxon>
        <taxon>Tracheophyta</taxon>
        <taxon>Spermatophyta</taxon>
        <taxon>Magnoliopsida</taxon>
        <taxon>eudicotyledons</taxon>
        <taxon>Gunneridae</taxon>
        <taxon>Pentapetalae</taxon>
        <taxon>rosids</taxon>
        <taxon>fabids</taxon>
        <taxon>Cucurbitales</taxon>
        <taxon>Cucurbitaceae</taxon>
        <taxon>Momordiceae</taxon>
        <taxon>Momordica</taxon>
    </lineage>
</organism>
<dbReference type="Gene3D" id="3.40.50.450">
    <property type="match status" value="1"/>
</dbReference>
<protein>
    <recommendedName>
        <fullName evidence="2 7">Cytokinin riboside 5'-monophosphate phosphoribohydrolase</fullName>
        <ecNumber evidence="2 7">3.2.2.n1</ecNumber>
    </recommendedName>
</protein>
<dbReference type="SUPFAM" id="SSF102405">
    <property type="entry name" value="MCP/YpsA-like"/>
    <property type="match status" value="1"/>
</dbReference>
<dbReference type="GO" id="GO:0005829">
    <property type="term" value="C:cytosol"/>
    <property type="evidence" value="ECO:0007669"/>
    <property type="project" value="TreeGrafter"/>
</dbReference>
<dbReference type="AlphaFoldDB" id="A0A6J1CHI5"/>
<comment type="similarity">
    <text evidence="1 7">Belongs to the LOG family.</text>
</comment>
<accession>A0A6J1CHI5</accession>
<dbReference type="PANTHER" id="PTHR31223">
    <property type="entry name" value="LOG FAMILY PROTEIN YJL055W"/>
    <property type="match status" value="1"/>
</dbReference>
<dbReference type="RefSeq" id="XP_022140606.1">
    <property type="nucleotide sequence ID" value="XM_022284914.1"/>
</dbReference>
<comment type="catalytic activity">
    <reaction evidence="6 7">
        <text>9-ribosyl-trans-zeatin 5'-phosphate + H2O = trans-zeatin + D-ribose 5-phosphate</text>
        <dbReference type="Rhea" id="RHEA:48564"/>
        <dbReference type="ChEBI" id="CHEBI:15377"/>
        <dbReference type="ChEBI" id="CHEBI:16522"/>
        <dbReference type="ChEBI" id="CHEBI:78346"/>
        <dbReference type="ChEBI" id="CHEBI:87947"/>
        <dbReference type="EC" id="3.2.2.n1"/>
    </reaction>
</comment>
<evidence type="ECO:0000256" key="2">
    <source>
        <dbReference type="ARBA" id="ARBA00012205"/>
    </source>
</evidence>
<evidence type="ECO:0000256" key="4">
    <source>
        <dbReference type="ARBA" id="ARBA00024884"/>
    </source>
</evidence>
<gene>
    <name evidence="10 11" type="primary">LOC111011217</name>
</gene>
<evidence type="ECO:0000313" key="9">
    <source>
        <dbReference type="Proteomes" id="UP000504603"/>
    </source>
</evidence>
<dbReference type="InterPro" id="IPR005269">
    <property type="entry name" value="LOG"/>
</dbReference>
<dbReference type="PANTHER" id="PTHR31223:SF14">
    <property type="entry name" value="CYTOKININ RIBOSIDE 5'-MONOPHOSPHATE PHOSPHORIBOHYDROLASE LOG5"/>
    <property type="match status" value="1"/>
</dbReference>
<evidence type="ECO:0000256" key="5">
    <source>
        <dbReference type="ARBA" id="ARBA00047718"/>
    </source>
</evidence>
<keyword evidence="3 7" id="KW-0203">Cytokinin biosynthesis</keyword>
<dbReference type="KEGG" id="mcha:111011217"/>